<proteinExistence type="predicted"/>
<feature type="compositionally biased region" description="Low complexity" evidence="1">
    <location>
        <begin position="227"/>
        <end position="236"/>
    </location>
</feature>
<dbReference type="OrthoDB" id="10665200at2759"/>
<feature type="compositionally biased region" description="Low complexity" evidence="1">
    <location>
        <begin position="563"/>
        <end position="572"/>
    </location>
</feature>
<dbReference type="AlphaFoldDB" id="A0A8J4Y556"/>
<feature type="region of interest" description="Disordered" evidence="1">
    <location>
        <begin position="514"/>
        <end position="534"/>
    </location>
</feature>
<feature type="compositionally biased region" description="Low complexity" evidence="1">
    <location>
        <begin position="615"/>
        <end position="629"/>
    </location>
</feature>
<protein>
    <submittedName>
        <fullName evidence="2">Uncharacterized protein</fullName>
    </submittedName>
</protein>
<sequence>MANVGVVGQTATVTQSFHQQQVMRQRSERIDLKTPEGDLGDVEADFQSLVNEMAKDSGSSSVKSINSSNIKQETFSSSMVSKQSFSTSTSNSNSQFISTNLNGDLNTRMLTATPSSFQKEQSQSTSYTTAESGLVTAVPAQVIPDEGQCGGVESEVVVEKIMCVRDRIRKIEKQLSTEDIPSGPPEVLMSRGRSGSVKNLAEQFSQPNESIQVPPAINASAFKNSKSLSGSSPVLTGSGGGSSSSISNEGVVTTEFKSVKDIVSSFSQQEESTSVKNIEGEFKSVKETASIFQEPIQPMATPIRPPAAFLTDGESVSIGEEVEVQNPVAVLPPATMTRSIPAKAPAKAPATVIEPPHPQIMYIPEPEPVPTVFPRPEPPAAGPVAPVSPPTLAPEPASTYDFIASPKTAPTPTPLAPEPIVLVPESAHVVPPKEFKPTAPPPVAWRNTQEETAVPPPAAAPKPAAIEATPALSAPKEKVSTEEGFTATLIKSTSVTASESERVLEEALAEITKYSETLSHTSTDSRSTSAETVVQQPIQYSAQVKCEVRSGVNTPEVPVVHEQLQQQIQQQHQQEHQQKQQRQDQQQQKQLKQAQKFQQQLQTSESTSDKIEMRTTTTTTSSTFSSSGVSSAQILSSKATIAKTAAKPPKFGPTEGPPKYSLLRSNSTGSMGSTTTTSSGMKHAGSDKDLPKFNVKKVKAGLTANASKFTLASLDCLSFVALHARTPLSCTPPEFRIKHWKSLNIIAGV</sequence>
<dbReference type="Proteomes" id="UP000770661">
    <property type="component" value="Unassembled WGS sequence"/>
</dbReference>
<feature type="compositionally biased region" description="Low complexity" evidence="1">
    <location>
        <begin position="583"/>
        <end position="602"/>
    </location>
</feature>
<evidence type="ECO:0000256" key="1">
    <source>
        <dbReference type="SAM" id="MobiDB-lite"/>
    </source>
</evidence>
<dbReference type="EMBL" id="JACEEZ010010662">
    <property type="protein sequence ID" value="KAG0721688.1"/>
    <property type="molecule type" value="Genomic_DNA"/>
</dbReference>
<gene>
    <name evidence="2" type="ORF">GWK47_045945</name>
</gene>
<feature type="compositionally biased region" description="Basic and acidic residues" evidence="1">
    <location>
        <begin position="573"/>
        <end position="582"/>
    </location>
</feature>
<organism evidence="2 3">
    <name type="scientific">Chionoecetes opilio</name>
    <name type="common">Atlantic snow crab</name>
    <name type="synonym">Cancer opilio</name>
    <dbReference type="NCBI Taxonomy" id="41210"/>
    <lineage>
        <taxon>Eukaryota</taxon>
        <taxon>Metazoa</taxon>
        <taxon>Ecdysozoa</taxon>
        <taxon>Arthropoda</taxon>
        <taxon>Crustacea</taxon>
        <taxon>Multicrustacea</taxon>
        <taxon>Malacostraca</taxon>
        <taxon>Eumalacostraca</taxon>
        <taxon>Eucarida</taxon>
        <taxon>Decapoda</taxon>
        <taxon>Pleocyemata</taxon>
        <taxon>Brachyura</taxon>
        <taxon>Eubrachyura</taxon>
        <taxon>Majoidea</taxon>
        <taxon>Majidae</taxon>
        <taxon>Chionoecetes</taxon>
    </lineage>
</organism>
<feature type="region of interest" description="Disordered" evidence="1">
    <location>
        <begin position="368"/>
        <end position="418"/>
    </location>
</feature>
<reference evidence="2" key="1">
    <citation type="submission" date="2020-07" db="EMBL/GenBank/DDBJ databases">
        <title>The High-quality genome of the commercially important snow crab, Chionoecetes opilio.</title>
        <authorList>
            <person name="Jeong J.-H."/>
            <person name="Ryu S."/>
        </authorList>
    </citation>
    <scope>NUCLEOTIDE SEQUENCE</scope>
    <source>
        <strain evidence="2">MADBK_172401_WGS</strain>
        <tissue evidence="2">Digestive gland</tissue>
    </source>
</reference>
<feature type="compositionally biased region" description="Low complexity" evidence="1">
    <location>
        <begin position="667"/>
        <end position="681"/>
    </location>
</feature>
<feature type="region of interest" description="Disordered" evidence="1">
    <location>
        <begin position="666"/>
        <end position="686"/>
    </location>
</feature>
<feature type="compositionally biased region" description="Pro residues" evidence="1">
    <location>
        <begin position="368"/>
        <end position="393"/>
    </location>
</feature>
<feature type="region of interest" description="Disordered" evidence="1">
    <location>
        <begin position="227"/>
        <end position="248"/>
    </location>
</feature>
<accession>A0A8J4Y556</accession>
<evidence type="ECO:0000313" key="3">
    <source>
        <dbReference type="Proteomes" id="UP000770661"/>
    </source>
</evidence>
<keyword evidence="3" id="KW-1185">Reference proteome</keyword>
<comment type="caution">
    <text evidence="2">The sequence shown here is derived from an EMBL/GenBank/DDBJ whole genome shotgun (WGS) entry which is preliminary data.</text>
</comment>
<evidence type="ECO:0000313" key="2">
    <source>
        <dbReference type="EMBL" id="KAG0721688.1"/>
    </source>
</evidence>
<feature type="region of interest" description="Disordered" evidence="1">
    <location>
        <begin position="563"/>
        <end position="629"/>
    </location>
</feature>
<name>A0A8J4Y556_CHIOP</name>